<dbReference type="PANTHER" id="PTHR11986">
    <property type="entry name" value="AMINOTRANSFERASE CLASS III"/>
    <property type="match status" value="1"/>
</dbReference>
<dbReference type="GeneID" id="97179092"/>
<evidence type="ECO:0000256" key="5">
    <source>
        <dbReference type="RuleBase" id="RU003560"/>
    </source>
</evidence>
<dbReference type="PROSITE" id="PS00600">
    <property type="entry name" value="AA_TRANSFER_CLASS_3"/>
    <property type="match status" value="1"/>
</dbReference>
<protein>
    <submittedName>
        <fullName evidence="6">Acetylornithine/acetyl-lysine aminotransferase</fullName>
        <ecNumber evidence="6">2.6.1.-</ecNumber>
    </submittedName>
</protein>
<dbReference type="InterPro" id="IPR015424">
    <property type="entry name" value="PyrdxlP-dep_Trfase"/>
</dbReference>
<dbReference type="PIRSF" id="PIRSF000521">
    <property type="entry name" value="Transaminase_4ab_Lys_Orn"/>
    <property type="match status" value="1"/>
</dbReference>
<keyword evidence="4 5" id="KW-0663">Pyridoxal phosphate</keyword>
<dbReference type="Gene3D" id="3.90.1150.10">
    <property type="entry name" value="Aspartate Aminotransferase, domain 1"/>
    <property type="match status" value="1"/>
</dbReference>
<dbReference type="InterPro" id="IPR049704">
    <property type="entry name" value="Aminotrans_3_PPA_site"/>
</dbReference>
<keyword evidence="3 6" id="KW-0808">Transferase</keyword>
<dbReference type="Gene3D" id="3.40.640.10">
    <property type="entry name" value="Type I PLP-dependent aspartate aminotransferase-like (Major domain)"/>
    <property type="match status" value="1"/>
</dbReference>
<dbReference type="PANTHER" id="PTHR11986:SF79">
    <property type="entry name" value="ACETYLORNITHINE AMINOTRANSFERASE, MITOCHONDRIAL"/>
    <property type="match status" value="1"/>
</dbReference>
<dbReference type="InterPro" id="IPR015422">
    <property type="entry name" value="PyrdxlP-dep_Trfase_small"/>
</dbReference>
<accession>A0A2X2IRK6</accession>
<dbReference type="GO" id="GO:0008483">
    <property type="term" value="F:transaminase activity"/>
    <property type="evidence" value="ECO:0007669"/>
    <property type="project" value="UniProtKB-KW"/>
</dbReference>
<dbReference type="AlphaFoldDB" id="A0A2X2IRK6"/>
<dbReference type="InterPro" id="IPR015421">
    <property type="entry name" value="PyrdxlP-dep_Trfase_major"/>
</dbReference>
<dbReference type="CDD" id="cd00610">
    <property type="entry name" value="OAT_like"/>
    <property type="match status" value="1"/>
</dbReference>
<evidence type="ECO:0000313" key="6">
    <source>
        <dbReference type="EMBL" id="SPZ83924.1"/>
    </source>
</evidence>
<dbReference type="EMBL" id="UAUU01000002">
    <property type="protein sequence ID" value="SPZ83924.1"/>
    <property type="molecule type" value="Genomic_DNA"/>
</dbReference>
<dbReference type="FunFam" id="3.40.640.10:FF:000004">
    <property type="entry name" value="Acetylornithine aminotransferase"/>
    <property type="match status" value="1"/>
</dbReference>
<sequence>MKPFPVFEKVDIAIERALGCFVYDKQQQAYLDLYGGHAVISVGHSHPHVVEETIQQMNKIGFYSNAVTNDLQDRLAERLGSACGYPTYAIFYSNSGAEANENALKLASFHTGRRKVLAMSNAFHGRTSAAVAATDIQSIRAPLNESEQFVFTPFNEISSLKKQLETEEYCAVIIEPIQGVGGIHRASTSFLQEVRAICTKTGTMLILDEIQCGYGRTGLFFAHQHAGIEADLITVAKGIANGLPMGATIISPKIKPVIGQLGTTFGGSHVICAAALAVLDVIQKEQLIDNAAAVGEFLLTELRKIHGVSEVRGQGLMIGVEFENDIRHLRKELLFSEKIFTGYAGRYTLRLLPPLCFTMNHAETFLKSLRKLVLKEKLAYDVSGY</sequence>
<dbReference type="RefSeq" id="WP_112373689.1">
    <property type="nucleotide sequence ID" value="NZ_CP069793.1"/>
</dbReference>
<proteinExistence type="inferred from homology"/>
<reference evidence="6 7" key="1">
    <citation type="submission" date="2018-06" db="EMBL/GenBank/DDBJ databases">
        <authorList>
            <consortium name="Pathogen Informatics"/>
            <person name="Doyle S."/>
        </authorList>
    </citation>
    <scope>NUCLEOTIDE SEQUENCE [LARGE SCALE GENOMIC DNA]</scope>
    <source>
        <strain evidence="6 7">NCTC11343</strain>
    </source>
</reference>
<evidence type="ECO:0000256" key="1">
    <source>
        <dbReference type="ARBA" id="ARBA00001933"/>
    </source>
</evidence>
<dbReference type="SUPFAM" id="SSF53383">
    <property type="entry name" value="PLP-dependent transferases"/>
    <property type="match status" value="1"/>
</dbReference>
<comment type="similarity">
    <text evidence="5">Belongs to the class-III pyridoxal-phosphate-dependent aminotransferase family.</text>
</comment>
<evidence type="ECO:0000256" key="3">
    <source>
        <dbReference type="ARBA" id="ARBA00022679"/>
    </source>
</evidence>
<comment type="cofactor">
    <cofactor evidence="1">
        <name>pyridoxal 5'-phosphate</name>
        <dbReference type="ChEBI" id="CHEBI:597326"/>
    </cofactor>
</comment>
<dbReference type="GO" id="GO:0042802">
    <property type="term" value="F:identical protein binding"/>
    <property type="evidence" value="ECO:0007669"/>
    <property type="project" value="TreeGrafter"/>
</dbReference>
<dbReference type="InterPro" id="IPR050103">
    <property type="entry name" value="Class-III_PLP-dep_AT"/>
</dbReference>
<dbReference type="Proteomes" id="UP000251241">
    <property type="component" value="Unassembled WGS sequence"/>
</dbReference>
<dbReference type="InterPro" id="IPR005814">
    <property type="entry name" value="Aminotrans_3"/>
</dbReference>
<dbReference type="Pfam" id="PF00202">
    <property type="entry name" value="Aminotran_3"/>
    <property type="match status" value="1"/>
</dbReference>
<name>A0A2X2IRK6_SPHMU</name>
<keyword evidence="2 6" id="KW-0032">Aminotransferase</keyword>
<dbReference type="GO" id="GO:0030170">
    <property type="term" value="F:pyridoxal phosphate binding"/>
    <property type="evidence" value="ECO:0007669"/>
    <property type="project" value="InterPro"/>
</dbReference>
<dbReference type="EC" id="2.6.1.-" evidence="6"/>
<evidence type="ECO:0000313" key="7">
    <source>
        <dbReference type="Proteomes" id="UP000251241"/>
    </source>
</evidence>
<evidence type="ECO:0000256" key="4">
    <source>
        <dbReference type="ARBA" id="ARBA00022898"/>
    </source>
</evidence>
<organism evidence="6 7">
    <name type="scientific">Sphingobacterium multivorum</name>
    <dbReference type="NCBI Taxonomy" id="28454"/>
    <lineage>
        <taxon>Bacteria</taxon>
        <taxon>Pseudomonadati</taxon>
        <taxon>Bacteroidota</taxon>
        <taxon>Sphingobacteriia</taxon>
        <taxon>Sphingobacteriales</taxon>
        <taxon>Sphingobacteriaceae</taxon>
        <taxon>Sphingobacterium</taxon>
    </lineage>
</organism>
<evidence type="ECO:0000256" key="2">
    <source>
        <dbReference type="ARBA" id="ARBA00022576"/>
    </source>
</evidence>
<gene>
    <name evidence="6" type="primary">argD_1</name>
    <name evidence="6" type="ORF">NCTC11343_00444</name>
</gene>